<dbReference type="Proteomes" id="UP000559626">
    <property type="component" value="Unassembled WGS sequence"/>
</dbReference>
<keyword evidence="1" id="KW-0732">Signal</keyword>
<keyword evidence="3" id="KW-1185">Reference proteome</keyword>
<comment type="caution">
    <text evidence="2">The sequence shown here is derived from an EMBL/GenBank/DDBJ whole genome shotgun (WGS) entry which is preliminary data.</text>
</comment>
<name>A0A7Y0FMM5_9BACT</name>
<feature type="signal peptide" evidence="1">
    <location>
        <begin position="1"/>
        <end position="23"/>
    </location>
</feature>
<protein>
    <submittedName>
        <fullName evidence="2">Uncharacterized protein</fullName>
    </submittedName>
</protein>
<accession>A0A7Y0FMM5</accession>
<dbReference type="AlphaFoldDB" id="A0A7Y0FMM5"/>
<reference evidence="2 3" key="1">
    <citation type="submission" date="2020-04" db="EMBL/GenBank/DDBJ databases">
        <title>Hymenobacter polaris sp. nov., isolated from Arctic soil.</title>
        <authorList>
            <person name="Dahal R.H."/>
        </authorList>
    </citation>
    <scope>NUCLEOTIDE SEQUENCE [LARGE SCALE GENOMIC DNA]</scope>
    <source>
        <strain evidence="2 3">RP-2-7</strain>
    </source>
</reference>
<proteinExistence type="predicted"/>
<evidence type="ECO:0000256" key="1">
    <source>
        <dbReference type="SAM" id="SignalP"/>
    </source>
</evidence>
<evidence type="ECO:0000313" key="2">
    <source>
        <dbReference type="EMBL" id="NML65610.1"/>
    </source>
</evidence>
<evidence type="ECO:0000313" key="3">
    <source>
        <dbReference type="Proteomes" id="UP000559626"/>
    </source>
</evidence>
<dbReference type="RefSeq" id="WP_169530903.1">
    <property type="nucleotide sequence ID" value="NZ_JABBGH010000001.1"/>
</dbReference>
<gene>
    <name evidence="2" type="ORF">HHL22_10370</name>
</gene>
<sequence length="141" mass="15322">MTRKSITWLLGVGLLLGPAALLAQQHLPYDTKLTEPDQELDDLSGGFAGIHRMSAQRRGVQGLHHTVYWVNADGQRLTAYKSGRQAWQANVAQAFANVLPGATIKRLVLSSGFVFVFTDRRGHAEIDRATGNVSAVGVDPE</sequence>
<organism evidence="2 3">
    <name type="scientific">Hymenobacter polaris</name>
    <dbReference type="NCBI Taxonomy" id="2682546"/>
    <lineage>
        <taxon>Bacteria</taxon>
        <taxon>Pseudomonadati</taxon>
        <taxon>Bacteroidota</taxon>
        <taxon>Cytophagia</taxon>
        <taxon>Cytophagales</taxon>
        <taxon>Hymenobacteraceae</taxon>
        <taxon>Hymenobacter</taxon>
    </lineage>
</organism>
<dbReference type="EMBL" id="JABBGH010000001">
    <property type="protein sequence ID" value="NML65610.1"/>
    <property type="molecule type" value="Genomic_DNA"/>
</dbReference>
<feature type="chain" id="PRO_5031352395" evidence="1">
    <location>
        <begin position="24"/>
        <end position="141"/>
    </location>
</feature>